<name>A0A7T1F9W5_9STAP</name>
<dbReference type="InterPro" id="IPR011235">
    <property type="entry name" value="MepB-like"/>
</dbReference>
<evidence type="ECO:0000313" key="1">
    <source>
        <dbReference type="EMBL" id="QPM75091.1"/>
    </source>
</evidence>
<dbReference type="RefSeq" id="WP_195718839.1">
    <property type="nucleotide sequence ID" value="NZ_CP064056.1"/>
</dbReference>
<dbReference type="EMBL" id="CP064056">
    <property type="protein sequence ID" value="QPM75091.1"/>
    <property type="molecule type" value="Genomic_DNA"/>
</dbReference>
<protein>
    <submittedName>
        <fullName evidence="1">MepB family protein</fullName>
    </submittedName>
</protein>
<dbReference type="KEGG" id="sllo:ISP08_12355"/>
<accession>A0A7T1F9W5</accession>
<proteinExistence type="predicted"/>
<gene>
    <name evidence="1" type="ORF">ISP08_12355</name>
</gene>
<dbReference type="InterPro" id="IPR038231">
    <property type="entry name" value="MepB-like_sf"/>
</dbReference>
<sequence length="156" mass="18507">MTNSDVTKYKSLSLFKKTFPYIPNEAIEIEIWNTEYEAMNLYMNGKYYKSRLAKKTPKKAGYFVAIWHKNPENKNVPFKYEESPDILVINVIDNNHKGQFKFPKDMLRNKGIVQSQNYKGKMALRVYPDWEQQLNKTALATQKWQSKYFEDLSDDD</sequence>
<keyword evidence="2" id="KW-1185">Reference proteome</keyword>
<organism evidence="1 2">
    <name type="scientific">Staphylococcus lloydii</name>
    <dbReference type="NCBI Taxonomy" id="2781774"/>
    <lineage>
        <taxon>Bacteria</taxon>
        <taxon>Bacillati</taxon>
        <taxon>Bacillota</taxon>
        <taxon>Bacilli</taxon>
        <taxon>Bacillales</taxon>
        <taxon>Staphylococcaceae</taxon>
        <taxon>Staphylococcus</taxon>
    </lineage>
</organism>
<dbReference type="Gene3D" id="3.40.1350.140">
    <property type="entry name" value="MepB-like"/>
    <property type="match status" value="1"/>
</dbReference>
<dbReference type="PIRSF" id="PIRSF032285">
    <property type="entry name" value="UCP032285"/>
    <property type="match status" value="1"/>
</dbReference>
<dbReference type="Pfam" id="PF08877">
    <property type="entry name" value="MepB-like"/>
    <property type="match status" value="1"/>
</dbReference>
<reference evidence="1 2" key="1">
    <citation type="submission" date="2020-10" db="EMBL/GenBank/DDBJ databases">
        <title>Closed genome sequences of Staphylococcus lloydii sp. nov. and Staphylococcus durrellii sp. nov. Isolated from Captive Fruit Bats (Pteropus livingstonii).</title>
        <authorList>
            <person name="Fountain K."/>
        </authorList>
    </citation>
    <scope>NUCLEOTIDE SEQUENCE [LARGE SCALE GENOMIC DNA]</scope>
    <source>
        <strain evidence="1 2">23_2_7_LY</strain>
    </source>
</reference>
<dbReference type="Proteomes" id="UP000594455">
    <property type="component" value="Chromosome"/>
</dbReference>
<dbReference type="AlphaFoldDB" id="A0A7T1F9W5"/>
<evidence type="ECO:0000313" key="2">
    <source>
        <dbReference type="Proteomes" id="UP000594455"/>
    </source>
</evidence>